<sequence>MENGVMMQYFEWNLPNDGMLWKRLKDDASHLHEIGISAVWIPPAYKGHEQADEGYGTYDLYDLGEFDQKGTIRTKYGTKQELQEMIEELHRNQIGVYLDAVMNHKAGADYTEWFMAQEVDPGQRENATSEPHEIEGWTGFDFPGRGNMYSNFKWHWFHFSGTDYDVSRKKEGIFQILGEGKHWSEGVDDENGNYDYLMFADLDFDNPEVVREMQDWGIWVSNELNLDGMRLDAIKHMNDQFIKHFLEAVRADRGEGFYAVGEYWKNDTESLEAYLSQVEYNVDLFDVALHYNLNEASEKGRDYDLRDLLKGTLVEICPDQAVTFVDNHDSQKNSSLESQVKDWFKPSAYGLILLMKKGYPCIFYGDYYGVKGKKSPHRKVLDMLLRARKEYAYGEEVDYFDHPNTIGFVRLGDSGHADSGLALVISNGEDGEKTMSVGENRKGEVWHEITGSVKDTVAIDEEGKGRFLVKGGKLAVWVKVKA</sequence>
<dbReference type="EC" id="3.2.1.1" evidence="13"/>
<dbReference type="NCBIfam" id="NF006969">
    <property type="entry name" value="PRK09441.1-2"/>
    <property type="match status" value="1"/>
</dbReference>
<dbReference type="Gene3D" id="2.40.30.140">
    <property type="match status" value="1"/>
</dbReference>
<reference evidence="12" key="3">
    <citation type="journal article" date="2018" name="BMC Genomics">
        <title>Whole genome sequencing and function prediction of 133 gut anaerobes isolated from chicken caecum in pure cultures.</title>
        <authorList>
            <person name="Medvecky M."/>
            <person name="Cejkova D."/>
            <person name="Polansky O."/>
            <person name="Karasova D."/>
            <person name="Kubasova T."/>
            <person name="Cizek A."/>
            <person name="Rychlik I."/>
        </authorList>
    </citation>
    <scope>NUCLEOTIDE SEQUENCE</scope>
    <source>
        <strain evidence="12">An199</strain>
    </source>
</reference>
<evidence type="ECO:0000256" key="2">
    <source>
        <dbReference type="ARBA" id="ARBA00008061"/>
    </source>
</evidence>
<feature type="binding site" evidence="8">
    <location>
        <position position="203"/>
    </location>
    <ligand>
        <name>Ca(2+)</name>
        <dbReference type="ChEBI" id="CHEBI:29108"/>
        <label>2</label>
    </ligand>
</feature>
<evidence type="ECO:0000313" key="14">
    <source>
        <dbReference type="Proteomes" id="UP000095455"/>
    </source>
</evidence>
<dbReference type="InterPro" id="IPR013776">
    <property type="entry name" value="A-amylase_thermo"/>
</dbReference>
<evidence type="ECO:0000313" key="10">
    <source>
        <dbReference type="EMBL" id="CUO20666.1"/>
    </source>
</evidence>
<reference evidence="15" key="2">
    <citation type="submission" date="2017-04" db="EMBL/GenBank/DDBJ databases">
        <title>Function of individual gut microbiota members based on whole genome sequencing of pure cultures obtained from chicken caecum.</title>
        <authorList>
            <person name="Medvecky M."/>
            <person name="Cejkova D."/>
            <person name="Polansky O."/>
            <person name="Karasova D."/>
            <person name="Kubasova T."/>
            <person name="Cizek A."/>
            <person name="Rychlik I."/>
        </authorList>
    </citation>
    <scope>NUCLEOTIDE SEQUENCE [LARGE SCALE GENOMIC DNA]</scope>
    <source>
        <strain evidence="15">An199</strain>
    </source>
</reference>
<dbReference type="RefSeq" id="WP_005857277.1">
    <property type="nucleotide sequence ID" value="NZ_BQOC01000001.1"/>
</dbReference>
<evidence type="ECO:0000313" key="13">
    <source>
        <dbReference type="EMBL" id="TWV64189.1"/>
    </source>
</evidence>
<feature type="binding site" evidence="8">
    <location>
        <position position="236"/>
    </location>
    <ligand>
        <name>Ca(2+)</name>
        <dbReference type="ChEBI" id="CHEBI:29108"/>
        <label>1</label>
    </ligand>
</feature>
<dbReference type="SMART" id="SM00642">
    <property type="entry name" value="Aamy"/>
    <property type="match status" value="1"/>
</dbReference>
<feature type="active site" description="Nucleophile" evidence="7">
    <location>
        <position position="232"/>
    </location>
</feature>
<dbReference type="Proteomes" id="UP000315827">
    <property type="component" value="Unassembled WGS sequence"/>
</dbReference>
<accession>A0A174D9X0</accession>
<evidence type="ECO:0000313" key="17">
    <source>
        <dbReference type="Proteomes" id="UP000441609"/>
    </source>
</evidence>
<protein>
    <submittedName>
        <fullName evidence="13">Alpha-amylase</fullName>
        <ecNumber evidence="13">3.2.1.1</ecNumber>
    </submittedName>
</protein>
<dbReference type="InterPro" id="IPR006047">
    <property type="entry name" value="GH13_cat_dom"/>
</dbReference>
<dbReference type="Pfam" id="PF00128">
    <property type="entry name" value="Alpha-amylase"/>
    <property type="match status" value="1"/>
</dbReference>
<dbReference type="Proteomes" id="UP000195950">
    <property type="component" value="Unassembled WGS sequence"/>
</dbReference>
<reference evidence="10 14" key="1">
    <citation type="submission" date="2015-09" db="EMBL/GenBank/DDBJ databases">
        <authorList>
            <consortium name="Pathogen Informatics"/>
        </authorList>
    </citation>
    <scope>NUCLEOTIDE SEQUENCE [LARGE SCALE GENOMIC DNA]</scope>
    <source>
        <strain evidence="10 14">2789STDY5608822</strain>
    </source>
</reference>
<dbReference type="InterPro" id="IPR017853">
    <property type="entry name" value="GH"/>
</dbReference>
<dbReference type="GO" id="GO:0004556">
    <property type="term" value="F:alpha-amylase activity"/>
    <property type="evidence" value="ECO:0007669"/>
    <property type="project" value="UniProtKB-EC"/>
</dbReference>
<feature type="domain" description="Glycosyl hydrolase family 13 catalytic" evidence="9">
    <location>
        <begin position="4"/>
        <end position="410"/>
    </location>
</feature>
<keyword evidence="6 13" id="KW-0326">Glycosidase</keyword>
<evidence type="ECO:0000256" key="5">
    <source>
        <dbReference type="ARBA" id="ARBA00023277"/>
    </source>
</evidence>
<keyword evidence="8" id="KW-0106">Calcium</keyword>
<reference evidence="13 16" key="5">
    <citation type="submission" date="2019-07" db="EMBL/GenBank/DDBJ databases">
        <title>Genome sequencing of Parabacteroides distasonis iSURF_7.</title>
        <authorList>
            <person name="Degefu H.N."/>
            <person name="Ruoff K.L."/>
            <person name="Price C.E."/>
            <person name="Valls R.A."/>
            <person name="O'Toole G.A."/>
        </authorList>
    </citation>
    <scope>NUCLEOTIDE SEQUENCE [LARGE SCALE GENOMIC DNA]</scope>
    <source>
        <strain evidence="13 16">CFPLTA003_1B</strain>
    </source>
</reference>
<dbReference type="PANTHER" id="PTHR43447">
    <property type="entry name" value="ALPHA-AMYLASE"/>
    <property type="match status" value="1"/>
</dbReference>
<dbReference type="AlphaFoldDB" id="A0A174D9X0"/>
<comment type="cofactor">
    <cofactor evidence="1">
        <name>Ca(2+)</name>
        <dbReference type="ChEBI" id="CHEBI:29108"/>
    </cofactor>
</comment>
<feature type="binding site" evidence="8">
    <location>
        <position position="201"/>
    </location>
    <ligand>
        <name>Ca(2+)</name>
        <dbReference type="ChEBI" id="CHEBI:29108"/>
        <label>1</label>
    </ligand>
</feature>
<dbReference type="Gene3D" id="3.20.20.80">
    <property type="entry name" value="Glycosidases"/>
    <property type="match status" value="1"/>
</dbReference>
<dbReference type="EMBL" id="NFJX01000008">
    <property type="protein sequence ID" value="OUP18851.1"/>
    <property type="molecule type" value="Genomic_DNA"/>
</dbReference>
<comment type="caution">
    <text evidence="13">The sequence shown here is derived from an EMBL/GenBank/DDBJ whole genome shotgun (WGS) entry which is preliminary data.</text>
</comment>
<dbReference type="EMBL" id="CYYK01000005">
    <property type="protein sequence ID" value="CUO20666.1"/>
    <property type="molecule type" value="Genomic_DNA"/>
</dbReference>
<dbReference type="CDD" id="cd11318">
    <property type="entry name" value="AmyAc_bac_fung_AmyA"/>
    <property type="match status" value="1"/>
</dbReference>
<dbReference type="SUPFAM" id="SSF51011">
    <property type="entry name" value="Glycosyl hydrolase domain"/>
    <property type="match status" value="1"/>
</dbReference>
<evidence type="ECO:0000256" key="6">
    <source>
        <dbReference type="ARBA" id="ARBA00023295"/>
    </source>
</evidence>
<evidence type="ECO:0000256" key="4">
    <source>
        <dbReference type="ARBA" id="ARBA00022801"/>
    </source>
</evidence>
<dbReference type="SUPFAM" id="SSF51445">
    <property type="entry name" value="(Trans)glycosidases"/>
    <property type="match status" value="1"/>
</dbReference>
<name>A0A174D9X0_PARDI</name>
<feature type="binding site" evidence="8">
    <location>
        <position position="195"/>
    </location>
    <ligand>
        <name>Ca(2+)</name>
        <dbReference type="ChEBI" id="CHEBI:29108"/>
        <label>1</label>
    </ligand>
</feature>
<dbReference type="OrthoDB" id="9806009at2"/>
<dbReference type="Proteomes" id="UP000441609">
    <property type="component" value="Unassembled WGS sequence"/>
</dbReference>
<dbReference type="PIRSF" id="PIRSF001021">
    <property type="entry name" value="Alph-amls_thrmst"/>
    <property type="match status" value="1"/>
</dbReference>
<keyword evidence="4 13" id="KW-0378">Hydrolase</keyword>
<dbReference type="Proteomes" id="UP000095455">
    <property type="component" value="Unassembled WGS sequence"/>
</dbReference>
<dbReference type="InterPro" id="IPR013780">
    <property type="entry name" value="Glyco_hydro_b"/>
</dbReference>
<reference evidence="11 17" key="4">
    <citation type="journal article" date="2019" name="Nat. Med.">
        <title>A library of human gut bacterial isolates paired with longitudinal multiomics data enables mechanistic microbiome research.</title>
        <authorList>
            <person name="Poyet M."/>
            <person name="Groussin M."/>
            <person name="Gibbons S.M."/>
            <person name="Avila-Pacheco J."/>
            <person name="Jiang X."/>
            <person name="Kearney S.M."/>
            <person name="Perrotta A.R."/>
            <person name="Berdy B."/>
            <person name="Zhao S."/>
            <person name="Lieberman T.D."/>
            <person name="Swanson P.K."/>
            <person name="Smith M."/>
            <person name="Roesemann S."/>
            <person name="Alexander J.E."/>
            <person name="Rich S.A."/>
            <person name="Livny J."/>
            <person name="Vlamakis H."/>
            <person name="Clish C."/>
            <person name="Bullock K."/>
            <person name="Deik A."/>
            <person name="Scott J."/>
            <person name="Pierce K.A."/>
            <person name="Xavier R.J."/>
            <person name="Alm E.J."/>
        </authorList>
    </citation>
    <scope>NUCLEOTIDE SEQUENCE [LARGE SCALE GENOMIC DNA]</scope>
    <source>
        <strain evidence="11 17">BIOML-A20</strain>
    </source>
</reference>
<proteinExistence type="inferred from homology"/>
<evidence type="ECO:0000259" key="9">
    <source>
        <dbReference type="SMART" id="SM00642"/>
    </source>
</evidence>
<evidence type="ECO:0000313" key="11">
    <source>
        <dbReference type="EMBL" id="MSB72940.1"/>
    </source>
</evidence>
<keyword evidence="3 8" id="KW-0479">Metal-binding</keyword>
<dbReference type="OMA" id="MQYFEWN"/>
<evidence type="ECO:0000256" key="3">
    <source>
        <dbReference type="ARBA" id="ARBA00022723"/>
    </source>
</evidence>
<dbReference type="EMBL" id="WKMO01000004">
    <property type="protein sequence ID" value="MSB72940.1"/>
    <property type="molecule type" value="Genomic_DNA"/>
</dbReference>
<evidence type="ECO:0000256" key="8">
    <source>
        <dbReference type="PIRSR" id="PIRSR001021-2"/>
    </source>
</evidence>
<evidence type="ECO:0000313" key="15">
    <source>
        <dbReference type="Proteomes" id="UP000195950"/>
    </source>
</evidence>
<dbReference type="GO" id="GO:0005509">
    <property type="term" value="F:calcium ion binding"/>
    <property type="evidence" value="ECO:0007669"/>
    <property type="project" value="InterPro"/>
</dbReference>
<evidence type="ECO:0000256" key="7">
    <source>
        <dbReference type="PIRSR" id="PIRSR001021-1"/>
    </source>
</evidence>
<dbReference type="NCBIfam" id="NF006968">
    <property type="entry name" value="PRK09441.1-1"/>
    <property type="match status" value="1"/>
</dbReference>
<dbReference type="GO" id="GO:0005975">
    <property type="term" value="P:carbohydrate metabolic process"/>
    <property type="evidence" value="ECO:0007669"/>
    <property type="project" value="InterPro"/>
</dbReference>
<organism evidence="13 16">
    <name type="scientific">Parabacteroides distasonis</name>
    <dbReference type="NCBI Taxonomy" id="823"/>
    <lineage>
        <taxon>Bacteria</taxon>
        <taxon>Pseudomonadati</taxon>
        <taxon>Bacteroidota</taxon>
        <taxon>Bacteroidia</taxon>
        <taxon>Bacteroidales</taxon>
        <taxon>Tannerellaceae</taxon>
        <taxon>Parabacteroides</taxon>
    </lineage>
</organism>
<dbReference type="Gene3D" id="2.60.40.1180">
    <property type="entry name" value="Golgi alpha-mannosidase II"/>
    <property type="match status" value="1"/>
</dbReference>
<evidence type="ECO:0000313" key="12">
    <source>
        <dbReference type="EMBL" id="OUP18851.1"/>
    </source>
</evidence>
<evidence type="ECO:0000256" key="1">
    <source>
        <dbReference type="ARBA" id="ARBA00001913"/>
    </source>
</evidence>
<dbReference type="EMBL" id="VOHW01000001">
    <property type="protein sequence ID" value="TWV64189.1"/>
    <property type="molecule type" value="Genomic_DNA"/>
</dbReference>
<evidence type="ECO:0000313" key="16">
    <source>
        <dbReference type="Proteomes" id="UP000315827"/>
    </source>
</evidence>
<keyword evidence="5" id="KW-0119">Carbohydrate metabolism</keyword>
<feature type="active site" description="Proton donor" evidence="7">
    <location>
        <position position="262"/>
    </location>
</feature>
<feature type="binding site" evidence="8">
    <location>
        <position position="103"/>
    </location>
    <ligand>
        <name>Ca(2+)</name>
        <dbReference type="ChEBI" id="CHEBI:29108"/>
        <label>1</label>
    </ligand>
</feature>
<comment type="similarity">
    <text evidence="2">Belongs to the glycosyl hydrolase 13 family.</text>
</comment>
<gene>
    <name evidence="12" type="ORF">B5F32_10530</name>
    <name evidence="10" type="ORF">ERS852380_01806</name>
    <name evidence="13" type="ORF">FSA05_00805</name>
    <name evidence="11" type="ORF">GKD70_06465</name>
</gene>